<reference evidence="3 4" key="1">
    <citation type="journal article" date="2014" name="Nat. Genet.">
        <title>Genome and transcriptome of the porcine whipworm Trichuris suis.</title>
        <authorList>
            <person name="Jex A.R."/>
            <person name="Nejsum P."/>
            <person name="Schwarz E.M."/>
            <person name="Hu L."/>
            <person name="Young N.D."/>
            <person name="Hall R.S."/>
            <person name="Korhonen P.K."/>
            <person name="Liao S."/>
            <person name="Thamsborg S."/>
            <person name="Xia J."/>
            <person name="Xu P."/>
            <person name="Wang S."/>
            <person name="Scheerlinck J.P."/>
            <person name="Hofmann A."/>
            <person name="Sternberg P.W."/>
            <person name="Wang J."/>
            <person name="Gasser R.B."/>
        </authorList>
    </citation>
    <scope>NUCLEOTIDE SEQUENCE [LARGE SCALE GENOMIC DNA]</scope>
    <source>
        <strain evidence="3">DCEP-RM93F</strain>
        <strain evidence="2">DCEP-RM93M</strain>
    </source>
</reference>
<evidence type="ECO:0000256" key="1">
    <source>
        <dbReference type="SAM" id="MobiDB-lite"/>
    </source>
</evidence>
<feature type="region of interest" description="Disordered" evidence="1">
    <location>
        <begin position="1"/>
        <end position="26"/>
    </location>
</feature>
<proteinExistence type="predicted"/>
<gene>
    <name evidence="2" type="ORF">M513_14048</name>
    <name evidence="3" type="ORF">M514_14048</name>
</gene>
<dbReference type="Proteomes" id="UP000030758">
    <property type="component" value="Unassembled WGS sequence"/>
</dbReference>
<dbReference type="EMBL" id="KL367496">
    <property type="protein sequence ID" value="KFD69317.1"/>
    <property type="molecule type" value="Genomic_DNA"/>
</dbReference>
<dbReference type="EMBL" id="KL363812">
    <property type="protein sequence ID" value="KFD45075.1"/>
    <property type="molecule type" value="Genomic_DNA"/>
</dbReference>
<evidence type="ECO:0000313" key="2">
    <source>
        <dbReference type="EMBL" id="KFD45075.1"/>
    </source>
</evidence>
<name>A0A085NIM1_9BILA</name>
<feature type="compositionally biased region" description="Basic and acidic residues" evidence="1">
    <location>
        <begin position="1"/>
        <end position="13"/>
    </location>
</feature>
<evidence type="ECO:0000313" key="4">
    <source>
        <dbReference type="Proteomes" id="UP000030764"/>
    </source>
</evidence>
<feature type="compositionally biased region" description="Basic residues" evidence="1">
    <location>
        <begin position="14"/>
        <end position="26"/>
    </location>
</feature>
<keyword evidence="4" id="KW-1185">Reference proteome</keyword>
<feature type="region of interest" description="Disordered" evidence="1">
    <location>
        <begin position="48"/>
        <end position="71"/>
    </location>
</feature>
<dbReference type="Proteomes" id="UP000030764">
    <property type="component" value="Unassembled WGS sequence"/>
</dbReference>
<accession>A0A085NIM1</accession>
<dbReference type="AlphaFoldDB" id="A0A085NIM1"/>
<organism evidence="3">
    <name type="scientific">Trichuris suis</name>
    <name type="common">pig whipworm</name>
    <dbReference type="NCBI Taxonomy" id="68888"/>
    <lineage>
        <taxon>Eukaryota</taxon>
        <taxon>Metazoa</taxon>
        <taxon>Ecdysozoa</taxon>
        <taxon>Nematoda</taxon>
        <taxon>Enoplea</taxon>
        <taxon>Dorylaimia</taxon>
        <taxon>Trichinellida</taxon>
        <taxon>Trichuridae</taxon>
        <taxon>Trichuris</taxon>
    </lineage>
</organism>
<evidence type="ECO:0000313" key="3">
    <source>
        <dbReference type="EMBL" id="KFD69317.1"/>
    </source>
</evidence>
<protein>
    <submittedName>
        <fullName evidence="3">Uncharacterized protein</fullName>
    </submittedName>
</protein>
<sequence length="95" mass="10590">MTQYKGDVDDLIRKKTLPNRTSNKRAQRTLHLHADERSNEVPILMRREKVDDGESTSSKIETPKDGATTKQQNVACATCYSLGHSEDTVSAGTQK</sequence>